<gene>
    <name evidence="1" type="ORF">GCM10010191_10220</name>
</gene>
<protein>
    <submittedName>
        <fullName evidence="1">Uncharacterized protein</fullName>
    </submittedName>
</protein>
<reference evidence="1 2" key="1">
    <citation type="journal article" date="2019" name="Int. J. Syst. Evol. Microbiol.">
        <title>The Global Catalogue of Microorganisms (GCM) 10K type strain sequencing project: providing services to taxonomists for standard genome sequencing and annotation.</title>
        <authorList>
            <consortium name="The Broad Institute Genomics Platform"/>
            <consortium name="The Broad Institute Genome Sequencing Center for Infectious Disease"/>
            <person name="Wu L."/>
            <person name="Ma J."/>
        </authorList>
    </citation>
    <scope>NUCLEOTIDE SEQUENCE [LARGE SCALE GENOMIC DNA]</scope>
    <source>
        <strain evidence="1 2">JCM 3325</strain>
    </source>
</reference>
<dbReference type="EMBL" id="BAAARW010000003">
    <property type="protein sequence ID" value="GAA2404443.1"/>
    <property type="molecule type" value="Genomic_DNA"/>
</dbReference>
<dbReference type="RefSeq" id="WP_344587279.1">
    <property type="nucleotide sequence ID" value="NZ_BAAARW010000003.1"/>
</dbReference>
<evidence type="ECO:0000313" key="1">
    <source>
        <dbReference type="EMBL" id="GAA2404443.1"/>
    </source>
</evidence>
<keyword evidence="2" id="KW-1185">Reference proteome</keyword>
<evidence type="ECO:0000313" key="2">
    <source>
        <dbReference type="Proteomes" id="UP001501231"/>
    </source>
</evidence>
<name>A0ABN3II28_9ACTN</name>
<accession>A0ABN3II28</accession>
<organism evidence="1 2">
    <name type="scientific">Actinomadura vinacea</name>
    <dbReference type="NCBI Taxonomy" id="115336"/>
    <lineage>
        <taxon>Bacteria</taxon>
        <taxon>Bacillati</taxon>
        <taxon>Actinomycetota</taxon>
        <taxon>Actinomycetes</taxon>
        <taxon>Streptosporangiales</taxon>
        <taxon>Thermomonosporaceae</taxon>
        <taxon>Actinomadura</taxon>
    </lineage>
</organism>
<comment type="caution">
    <text evidence="1">The sequence shown here is derived from an EMBL/GenBank/DDBJ whole genome shotgun (WGS) entry which is preliminary data.</text>
</comment>
<dbReference type="Proteomes" id="UP001501231">
    <property type="component" value="Unassembled WGS sequence"/>
</dbReference>
<sequence>MVNHTKATASRRWEPLECDEQGEFWTARLHCRLPDRERAAGLETAVYGPTADACVRETVRQDRLWAEFPLRAGDNEGARARLHYLVGGAV</sequence>
<proteinExistence type="predicted"/>